<evidence type="ECO:0000313" key="3">
    <source>
        <dbReference type="Proteomes" id="UP001382904"/>
    </source>
</evidence>
<evidence type="ECO:0000256" key="1">
    <source>
        <dbReference type="SAM" id="MobiDB-lite"/>
    </source>
</evidence>
<sequence>MLATAEAGAVQAAGSGDGDGRGPYPLVPLAARLEDRGVDDGGEAGPVGMPQGEVRGLHGGHRGGDRTGADDGAAALAALAEDQHLARAEAALRAEVAGQGVAAQQQLAVGPGRLLQAADDPALARAEGEDLGGHRRAALQEGVVRLRAGQALDRHAVVVVALVVLEGDEVLDAAFAGQVRLEPVGDGQVGPGVGADLADEAADLLDERGAEVGAALSDVLVDEREFLAQHVVVVVAQVTGVLGTLLGLEGLTDQADGLHSVDEGDRVGGALGDGALAGLADAPVVDAVAEDVDAGGEVVRGDADRGVLVEDALRVLETVLVPEAAPVDLVPRGAVGDQRRELGDVGLQLRLREGGAVAPTTGSCRPSGSA</sequence>
<keyword evidence="3" id="KW-1185">Reference proteome</keyword>
<feature type="compositionally biased region" description="Low complexity" evidence="1">
    <location>
        <begin position="1"/>
        <end position="14"/>
    </location>
</feature>
<feature type="region of interest" description="Disordered" evidence="1">
    <location>
        <begin position="1"/>
        <end position="69"/>
    </location>
</feature>
<accession>A0ABU8UDU7</accession>
<proteinExistence type="predicted"/>
<reference evidence="2 3" key="1">
    <citation type="submission" date="2024-03" db="EMBL/GenBank/DDBJ databases">
        <title>Novel Streptomyces species of biotechnological and ecological value are a feature of Machair soil.</title>
        <authorList>
            <person name="Prole J.R."/>
            <person name="Goodfellow M."/>
            <person name="Allenby N."/>
            <person name="Ward A.C."/>
        </authorList>
    </citation>
    <scope>NUCLEOTIDE SEQUENCE [LARGE SCALE GENOMIC DNA]</scope>
    <source>
        <strain evidence="2 3">MS1.HAVA.3</strain>
    </source>
</reference>
<name>A0ABU8UDU7_9ACTN</name>
<dbReference type="EMBL" id="JBBKAM010000004">
    <property type="protein sequence ID" value="MEJ8645800.1"/>
    <property type="molecule type" value="Genomic_DNA"/>
</dbReference>
<evidence type="ECO:0000313" key="2">
    <source>
        <dbReference type="EMBL" id="MEJ8645800.1"/>
    </source>
</evidence>
<gene>
    <name evidence="2" type="ORF">WKI68_40480</name>
</gene>
<dbReference type="Proteomes" id="UP001382904">
    <property type="component" value="Unassembled WGS sequence"/>
</dbReference>
<organism evidence="2 3">
    <name type="scientific">Streptomyces caledonius</name>
    <dbReference type="NCBI Taxonomy" id="3134107"/>
    <lineage>
        <taxon>Bacteria</taxon>
        <taxon>Bacillati</taxon>
        <taxon>Actinomycetota</taxon>
        <taxon>Actinomycetes</taxon>
        <taxon>Kitasatosporales</taxon>
        <taxon>Streptomycetaceae</taxon>
        <taxon>Streptomyces</taxon>
    </lineage>
</organism>
<comment type="caution">
    <text evidence="2">The sequence shown here is derived from an EMBL/GenBank/DDBJ whole genome shotgun (WGS) entry which is preliminary data.</text>
</comment>
<protein>
    <submittedName>
        <fullName evidence="2">Uncharacterized protein</fullName>
    </submittedName>
</protein>